<organism evidence="2 3">
    <name type="scientific">Stylosanthes scabra</name>
    <dbReference type="NCBI Taxonomy" id="79078"/>
    <lineage>
        <taxon>Eukaryota</taxon>
        <taxon>Viridiplantae</taxon>
        <taxon>Streptophyta</taxon>
        <taxon>Embryophyta</taxon>
        <taxon>Tracheophyta</taxon>
        <taxon>Spermatophyta</taxon>
        <taxon>Magnoliopsida</taxon>
        <taxon>eudicotyledons</taxon>
        <taxon>Gunneridae</taxon>
        <taxon>Pentapetalae</taxon>
        <taxon>rosids</taxon>
        <taxon>fabids</taxon>
        <taxon>Fabales</taxon>
        <taxon>Fabaceae</taxon>
        <taxon>Papilionoideae</taxon>
        <taxon>50 kb inversion clade</taxon>
        <taxon>dalbergioids sensu lato</taxon>
        <taxon>Dalbergieae</taxon>
        <taxon>Pterocarpus clade</taxon>
        <taxon>Stylosanthes</taxon>
    </lineage>
</organism>
<dbReference type="InterPro" id="IPR058594">
    <property type="entry name" value="PB1-like_dom_pln"/>
</dbReference>
<reference evidence="2 3" key="1">
    <citation type="journal article" date="2023" name="Plants (Basel)">
        <title>Bridging the Gap: Combining Genomics and Transcriptomics Approaches to Understand Stylosanthes scabra, an Orphan Legume from the Brazilian Caatinga.</title>
        <authorList>
            <person name="Ferreira-Neto J.R.C."/>
            <person name="da Silva M.D."/>
            <person name="Binneck E."/>
            <person name="de Melo N.F."/>
            <person name="da Silva R.H."/>
            <person name="de Melo A.L.T.M."/>
            <person name="Pandolfi V."/>
            <person name="Bustamante F.O."/>
            <person name="Brasileiro-Vidal A.C."/>
            <person name="Benko-Iseppon A.M."/>
        </authorList>
    </citation>
    <scope>NUCLEOTIDE SEQUENCE [LARGE SCALE GENOMIC DNA]</scope>
    <source>
        <tissue evidence="2">Leaves</tissue>
    </source>
</reference>
<feature type="domain" description="PB1-like" evidence="1">
    <location>
        <begin position="145"/>
        <end position="177"/>
    </location>
</feature>
<evidence type="ECO:0000259" key="1">
    <source>
        <dbReference type="Pfam" id="PF26130"/>
    </source>
</evidence>
<name>A0ABU6XQE4_9FABA</name>
<protein>
    <recommendedName>
        <fullName evidence="1">PB1-like domain-containing protein</fullName>
    </recommendedName>
</protein>
<dbReference type="Proteomes" id="UP001341840">
    <property type="component" value="Unassembled WGS sequence"/>
</dbReference>
<comment type="caution">
    <text evidence="2">The sequence shown here is derived from an EMBL/GenBank/DDBJ whole genome shotgun (WGS) entry which is preliminary data.</text>
</comment>
<keyword evidence="3" id="KW-1185">Reference proteome</keyword>
<dbReference type="EMBL" id="JASCZI010212824">
    <property type="protein sequence ID" value="MED6200387.1"/>
    <property type="molecule type" value="Genomic_DNA"/>
</dbReference>
<sequence>MSLHRRAQTLSTPPSSPPCRAQTLSLYASIESPSLSPNVIMTLAAFLELNDRCKQSHPFSLSFVGAAATILHRQLLLFSFLTSRHYESYREEHSSPSHHAAATISLKLELPSLILEVEMASLITLVYHHMGRGVVTDIDGVRVRVSNGLRLLEMDEDVVNMCDVALNNGNRAHLYLENPVIADPIVIEQVVVSDDTHKADVEIA</sequence>
<accession>A0ABU6XQE4</accession>
<proteinExistence type="predicted"/>
<gene>
    <name evidence="2" type="ORF">PIB30_084567</name>
</gene>
<evidence type="ECO:0000313" key="2">
    <source>
        <dbReference type="EMBL" id="MED6200387.1"/>
    </source>
</evidence>
<dbReference type="Pfam" id="PF26130">
    <property type="entry name" value="PB1-like"/>
    <property type="match status" value="1"/>
</dbReference>
<evidence type="ECO:0000313" key="3">
    <source>
        <dbReference type="Proteomes" id="UP001341840"/>
    </source>
</evidence>